<evidence type="ECO:0000256" key="1">
    <source>
        <dbReference type="SAM" id="Phobius"/>
    </source>
</evidence>
<dbReference type="VEuPathDB" id="PlasmoDB:PKA1H_100005500"/>
<feature type="transmembrane region" description="Helical" evidence="1">
    <location>
        <begin position="241"/>
        <end position="269"/>
    </location>
</feature>
<feature type="chain" id="PRO_5010989729" evidence="2">
    <location>
        <begin position="23"/>
        <end position="270"/>
    </location>
</feature>
<dbReference type="AlphaFoldDB" id="A0A1Y3DUJ5"/>
<dbReference type="Proteomes" id="UP000195012">
    <property type="component" value="Unassembled WGS sequence"/>
</dbReference>
<dbReference type="OrthoDB" id="388439at2759"/>
<keyword evidence="2" id="KW-0732">Signal</keyword>
<keyword evidence="1" id="KW-0812">Transmembrane</keyword>
<evidence type="ECO:0000313" key="3">
    <source>
        <dbReference type="EMBL" id="OTN66946.1"/>
    </source>
</evidence>
<proteinExistence type="predicted"/>
<dbReference type="VEuPathDB" id="PlasmoDB:PKNOH_S07438000"/>
<protein>
    <submittedName>
        <fullName evidence="3">Uncharacterized protein</fullName>
    </submittedName>
</protein>
<evidence type="ECO:0000256" key="2">
    <source>
        <dbReference type="SAM" id="SignalP"/>
    </source>
</evidence>
<organism evidence="3 4">
    <name type="scientific">Plasmodium knowlesi</name>
    <dbReference type="NCBI Taxonomy" id="5850"/>
    <lineage>
        <taxon>Eukaryota</taxon>
        <taxon>Sar</taxon>
        <taxon>Alveolata</taxon>
        <taxon>Apicomplexa</taxon>
        <taxon>Aconoidasida</taxon>
        <taxon>Haemosporida</taxon>
        <taxon>Plasmodiidae</taxon>
        <taxon>Plasmodium</taxon>
        <taxon>Plasmodium (Plasmodium)</taxon>
    </lineage>
</organism>
<name>A0A1Y3DUJ5_PLAKN</name>
<dbReference type="VEuPathDB" id="PlasmoDB:PKNH_1000400"/>
<accession>A0A1Y3DUJ5</accession>
<gene>
    <name evidence="3" type="ORF">PKNOH_S07438000</name>
</gene>
<comment type="caution">
    <text evidence="3">The sequence shown here is derived from an EMBL/GenBank/DDBJ whole genome shotgun (WGS) entry which is preliminary data.</text>
</comment>
<evidence type="ECO:0000313" key="4">
    <source>
        <dbReference type="Proteomes" id="UP000195012"/>
    </source>
</evidence>
<reference evidence="3 4" key="1">
    <citation type="submission" date="2017-05" db="EMBL/GenBank/DDBJ databases">
        <title>PacBio assembly of a Plasmodium knowlesi genome sequence with Hi-C correction and manual annotation of the SICAvar gene family.</title>
        <authorList>
            <person name="Lapp S.A."/>
            <person name="Geraldo J.A."/>
            <person name="Chien J.-T."/>
            <person name="Ay F."/>
            <person name="Pakala S.B."/>
            <person name="Batugedara G."/>
            <person name="Humphrey J.C."/>
            <person name="Debarry J.D."/>
            <person name="Le Roch K.G."/>
            <person name="Galinski M.R."/>
            <person name="Kissinger J.C."/>
        </authorList>
    </citation>
    <scope>NUCLEOTIDE SEQUENCE [LARGE SCALE GENOMIC DNA]</scope>
    <source>
        <strain evidence="4">Malayan Strain Pk1 (A+)</strain>
    </source>
</reference>
<feature type="signal peptide" evidence="2">
    <location>
        <begin position="1"/>
        <end position="22"/>
    </location>
</feature>
<sequence length="270" mass="30896">MISLRKLPLFIFVVYSWQCSDHYVITLGTLWSGELGTKRSDNTTTMRISRSLMGEMDIGTHQQDRNGSFRKEKLMRSVYGNNYHGGGYLGRHHPYYDNSMDSLITNSSMDSTSMGSCSSLFTGNSTFTDSSMNNLITDRSMDSVTDRSMESLTDNSMESPFDRCMGSLTDRSMDSITDNSMESPFDRSIESLFPKRRDFHGDYPTPFVRMKHGGRRRGQIPAFSGRTRPFRNRKVHRYLRAIFEVPILLFINIFACCLLLSIPILLLLVF</sequence>
<dbReference type="EMBL" id="NETL01000021">
    <property type="protein sequence ID" value="OTN66946.1"/>
    <property type="molecule type" value="Genomic_DNA"/>
</dbReference>
<keyword evidence="1" id="KW-0472">Membrane</keyword>
<keyword evidence="1" id="KW-1133">Transmembrane helix</keyword>